<evidence type="ECO:0000259" key="2">
    <source>
        <dbReference type="Pfam" id="PF03178"/>
    </source>
</evidence>
<dbReference type="GO" id="GO:0005634">
    <property type="term" value="C:nucleus"/>
    <property type="evidence" value="ECO:0007669"/>
    <property type="project" value="InterPro"/>
</dbReference>
<feature type="region of interest" description="Disordered" evidence="1">
    <location>
        <begin position="1383"/>
        <end position="1412"/>
    </location>
</feature>
<dbReference type="PANTHER" id="PTHR10644">
    <property type="entry name" value="DNA REPAIR/RNA PROCESSING CPSF FAMILY"/>
    <property type="match status" value="1"/>
</dbReference>
<dbReference type="GO" id="GO:0003676">
    <property type="term" value="F:nucleic acid binding"/>
    <property type="evidence" value="ECO:0007669"/>
    <property type="project" value="InterPro"/>
</dbReference>
<dbReference type="Proteomes" id="UP000077671">
    <property type="component" value="Unassembled WGS sequence"/>
</dbReference>
<dbReference type="EMBL" id="LWDD02001006">
    <property type="protein sequence ID" value="KAE8253566.1"/>
    <property type="molecule type" value="Genomic_DNA"/>
</dbReference>
<feature type="domain" description="RSE1/DDB1/CPSF1 C-terminal" evidence="2">
    <location>
        <begin position="1164"/>
        <end position="1523"/>
    </location>
</feature>
<dbReference type="Gene3D" id="2.130.10.10">
    <property type="entry name" value="YVTN repeat-like/Quinoprotein amine dehydrogenase"/>
    <property type="match status" value="3"/>
</dbReference>
<dbReference type="Gene3D" id="1.10.150.910">
    <property type="match status" value="1"/>
</dbReference>
<organism evidence="5 6">
    <name type="scientific">Tilletia caries</name>
    <name type="common">wheat bunt fungus</name>
    <dbReference type="NCBI Taxonomy" id="13290"/>
    <lineage>
        <taxon>Eukaryota</taxon>
        <taxon>Fungi</taxon>
        <taxon>Dikarya</taxon>
        <taxon>Basidiomycota</taxon>
        <taxon>Ustilaginomycotina</taxon>
        <taxon>Exobasidiomycetes</taxon>
        <taxon>Tilletiales</taxon>
        <taxon>Tilletiaceae</taxon>
        <taxon>Tilletia</taxon>
    </lineage>
</organism>
<dbReference type="Proteomes" id="UP000836402">
    <property type="component" value="Unassembled WGS sequence"/>
</dbReference>
<feature type="domain" description="RSE1/DDB1/CPSF1 second beta-propeller" evidence="3">
    <location>
        <begin position="803"/>
        <end position="1057"/>
    </location>
</feature>
<feature type="compositionally biased region" description="Low complexity" evidence="1">
    <location>
        <begin position="407"/>
        <end position="427"/>
    </location>
</feature>
<feature type="compositionally biased region" description="Low complexity" evidence="1">
    <location>
        <begin position="251"/>
        <end position="273"/>
    </location>
</feature>
<feature type="region of interest" description="Disordered" evidence="1">
    <location>
        <begin position="233"/>
        <end position="299"/>
    </location>
</feature>
<feature type="compositionally biased region" description="Polar residues" evidence="1">
    <location>
        <begin position="274"/>
        <end position="290"/>
    </location>
</feature>
<feature type="region of interest" description="Disordered" evidence="1">
    <location>
        <begin position="473"/>
        <end position="496"/>
    </location>
</feature>
<dbReference type="Pfam" id="PF03178">
    <property type="entry name" value="CPSF_A"/>
    <property type="match status" value="1"/>
</dbReference>
<dbReference type="Pfam" id="PF23726">
    <property type="entry name" value="Beta-prop_RSE1_2nd"/>
    <property type="match status" value="1"/>
</dbReference>
<feature type="compositionally biased region" description="Acidic residues" evidence="1">
    <location>
        <begin position="608"/>
        <end position="622"/>
    </location>
</feature>
<feature type="region of interest" description="Disordered" evidence="1">
    <location>
        <begin position="365"/>
        <end position="453"/>
    </location>
</feature>
<accession>A0A177U2N9</accession>
<feature type="region of interest" description="Disordered" evidence="1">
    <location>
        <begin position="590"/>
        <end position="635"/>
    </location>
</feature>
<evidence type="ECO:0000313" key="5">
    <source>
        <dbReference type="EMBL" id="KAE8253566.1"/>
    </source>
</evidence>
<sequence length="1573" mass="164271">MLYLTHLHPASARSASVRTSASTIAFVGHSSIDILSTAATAAAAAEPLARIATLPFNARILQAATLPSRPGSLCILTDHPVPRLLILVPEPGTHARYATHTVIQLQDSVRSPAELGIGMCLDSFTGIDHTHTPIVFTHTYAGNARVVPLPADALAQPPSTPSPIGALAGFDLRLPHPTLIQTTFLDSRNLSTAPLPPLVALLSLSSTPTTLPGLGPQCLPVLSFHWIDTDKQELTPCPWGPPPTPTPGPTPSSSSSSTTAKAAAAAEGSSQGSNTAASGTRRSGRNSTVKTYGPSAKGADRSIPALLARDKKLAAQESTRAHVPLPYIEALGAHFLLALPARAGGGVLVFSESCVLYVPPPPSALGGSSSALAGSSSSENQEAPAVAGISSSTAKGKRRKGTEFESDASALDPSSASSSISPHEASATVNEHGKRRRESGAGTVSGDSGSSRGEILRTAFRKPVQVVAAIVQAEPASSSSTSPSSTTAVEDDGIRQTASDDRTAAIRVLFATQAGILHSLVISLTLNAEVSGRKRYAPVSMQVSKIGNIPRPGSGSGGLLYLGEGFLQVASMVGDSALVRIEPEFVPSPYVDSNTTATTSESGGVRDEWEDGEEEDGMEVDGDSQRVSASASATGKGHLSAGVQEYKRFPNLAPIIDFVIDHGKGTGGDPSSSTSSSNLPARIVTCSGTGPSGSLRSVRTGAEIIERGSISLDSVGASAAAPSAVFILGRTGGSTGGTVQEGHIVLLSYPERTEGFLQTIVDGDLRWEPLSAGLETVGFSAESVLAASALPTEEGDSFNVVVVSASRVRVVQIRDNGEVTLRAEWGVDGEGVGTTVVAAVDERGRIMLARADRKIIHLQARGASIERVCSVPVEDDVASLNLCTIGSGTNEYSLLTAGFFVKRSVRLYALPTLEDVTPELLSMQMFSSLPCRVLVHPFDCGSALTSTDSAQLGAMYLFVGFADGALISYRLDRADAELSTAITDTAEAPSAATASLKLTISDRRTVSLGSTPIRSLTPLRSIKGVEGVLVSGDKPVLLYESNGRLNYSALSYGSLRAAGATLPAEGGGASEVILVQGSTTAAATATGSSAPSSTSVHVLQVGEAKKIEIETVNLGSDNPLGIALDASEGKRAFGVITWKYVPEGDGAVVDGKGKARRGKGMRGKVVVVDQETFETIDSLDLEAGEHPHCIECVTLGGRTFFVVGTGWDNPMESETLSGRIIGLELVPSRWKSGDRELSTAFSQKVRGGVNAVVGAQGFLVAAINSQVVSYQTRPSSSAERELSLQRRGAWACAFFATTLVAPAADPGRLLVGDAMRSLVVLKLDEGNGKVSELARECDPSWTSAVEELSSKAQSFVGADLSFNLFVSARTVVTPAIRARQQEAAGRAGATDLEGNAREAVAGERSSNTEPRAEGDFTHVIKRRGHFHLGDMVNRFRKGALLHQEGLSVMKDTIRPNVVFCTAGGALGLLADMGNRCGTLLACLVQAVDGECPTLGNIPVREWRAFRTDHREMASYGFVDGDVLLGRFLELRSEERARVVERWKGECEEGYWGDEAEEERDGLADAVAGLARLC</sequence>
<feature type="compositionally biased region" description="Polar residues" evidence="1">
    <location>
        <begin position="591"/>
        <end position="602"/>
    </location>
</feature>
<dbReference type="InterPro" id="IPR004871">
    <property type="entry name" value="RSE1/DDB1/CPSF1_C"/>
</dbReference>
<reference evidence="4" key="3">
    <citation type="submission" date="2020-10" db="EMBL/GenBank/DDBJ databases">
        <authorList>
            <person name="Sedaghatjoo S."/>
        </authorList>
    </citation>
    <scope>NUCLEOTIDE SEQUENCE</scope>
    <source>
        <strain evidence="4">AZH3</strain>
    </source>
</reference>
<reference evidence="5" key="1">
    <citation type="submission" date="2016-04" db="EMBL/GenBank/DDBJ databases">
        <authorList>
            <person name="Nguyen H.D."/>
            <person name="Kesanakurti P."/>
            <person name="Cullis J."/>
            <person name="Levesque C.A."/>
            <person name="Hambleton S."/>
        </authorList>
    </citation>
    <scope>NUCLEOTIDE SEQUENCE</scope>
    <source>
        <strain evidence="5">DAOMC 238032</strain>
    </source>
</reference>
<gene>
    <name evidence="5" type="ORF">A4X03_0g5859</name>
    <name evidence="4" type="ORF">JKIAZH3_G5890</name>
</gene>
<dbReference type="EMBL" id="CAJHJG010006080">
    <property type="protein sequence ID" value="CAD6954751.1"/>
    <property type="molecule type" value="Genomic_DNA"/>
</dbReference>
<feature type="compositionally biased region" description="Low complexity" evidence="1">
    <location>
        <begin position="365"/>
        <end position="378"/>
    </location>
</feature>
<evidence type="ECO:0000313" key="6">
    <source>
        <dbReference type="Proteomes" id="UP000077671"/>
    </source>
</evidence>
<evidence type="ECO:0000259" key="3">
    <source>
        <dbReference type="Pfam" id="PF23726"/>
    </source>
</evidence>
<evidence type="ECO:0008006" key="8">
    <source>
        <dbReference type="Google" id="ProtNLM"/>
    </source>
</evidence>
<comment type="caution">
    <text evidence="5">The sequence shown here is derived from an EMBL/GenBank/DDBJ whole genome shotgun (WGS) entry which is preliminary data.</text>
</comment>
<reference evidence="5" key="2">
    <citation type="journal article" date="2019" name="IMA Fungus">
        <title>Genome sequencing and comparison of five Tilletia species to identify candidate genes for the detection of regulated species infecting wheat.</title>
        <authorList>
            <person name="Nguyen H.D.T."/>
            <person name="Sultana T."/>
            <person name="Kesanakurti P."/>
            <person name="Hambleton S."/>
        </authorList>
    </citation>
    <scope>NUCLEOTIDE SEQUENCE</scope>
    <source>
        <strain evidence="5">DAOMC 238032</strain>
    </source>
</reference>
<dbReference type="InterPro" id="IPR058543">
    <property type="entry name" value="Beta-prop_RSE1/DDB1/CPSF1_2nd"/>
</dbReference>
<evidence type="ECO:0000256" key="1">
    <source>
        <dbReference type="SAM" id="MobiDB-lite"/>
    </source>
</evidence>
<evidence type="ECO:0000313" key="7">
    <source>
        <dbReference type="Proteomes" id="UP000836402"/>
    </source>
</evidence>
<keyword evidence="7" id="KW-1185">Reference proteome</keyword>
<name>A0A177U2N9_9BASI</name>
<feature type="compositionally biased region" description="Pro residues" evidence="1">
    <location>
        <begin position="238"/>
        <end position="250"/>
    </location>
</feature>
<evidence type="ECO:0000313" key="4">
    <source>
        <dbReference type="EMBL" id="CAD6954751.1"/>
    </source>
</evidence>
<dbReference type="InterPro" id="IPR050358">
    <property type="entry name" value="RSE1/DDB1/CFT1"/>
</dbReference>
<feature type="compositionally biased region" description="Low complexity" evidence="1">
    <location>
        <begin position="475"/>
        <end position="488"/>
    </location>
</feature>
<dbReference type="InterPro" id="IPR015943">
    <property type="entry name" value="WD40/YVTN_repeat-like_dom_sf"/>
</dbReference>
<protein>
    <recommendedName>
        <fullName evidence="8">Cleavage/polyadenylation specificity factor A subunit C-terminal domain-containing protein</fullName>
    </recommendedName>
</protein>
<proteinExistence type="predicted"/>